<feature type="domain" description="DUF7719" evidence="3">
    <location>
        <begin position="159"/>
        <end position="226"/>
    </location>
</feature>
<comment type="caution">
    <text evidence="4">The sequence shown here is derived from an EMBL/GenBank/DDBJ whole genome shotgun (WGS) entry which is preliminary data.</text>
</comment>
<evidence type="ECO:0000256" key="2">
    <source>
        <dbReference type="SAM" id="Phobius"/>
    </source>
</evidence>
<dbReference type="Pfam" id="PF24841">
    <property type="entry name" value="DUF7719"/>
    <property type="match status" value="1"/>
</dbReference>
<keyword evidence="2" id="KW-1133">Transmembrane helix</keyword>
<feature type="transmembrane region" description="Helical" evidence="2">
    <location>
        <begin position="156"/>
        <end position="174"/>
    </location>
</feature>
<evidence type="ECO:0000313" key="5">
    <source>
        <dbReference type="Proteomes" id="UP001161017"/>
    </source>
</evidence>
<feature type="transmembrane region" description="Helical" evidence="2">
    <location>
        <begin position="96"/>
        <end position="115"/>
    </location>
</feature>
<dbReference type="AlphaFoldDB" id="A0AA43QQP9"/>
<sequence>MSPMSSSAKPRNRKERRAQARVEEDAFRLEQPVRGQPALKTLVQLAEERELLGSSSAKPVSISTTDINPDGSITSERADKNAVTSTADASSLYLDIALYTISLTLLHLTFTILVHNQYAQTPPSVPALLYETTLASPTPWLLLLLVAALHPRAAHPLAQVFFAIASVACGCWLVKTTNTDAYLATMRKAPPLGTLWIWAVVELRWEAAVATLALVAGWGWWVGYSLL</sequence>
<dbReference type="Proteomes" id="UP001161017">
    <property type="component" value="Unassembled WGS sequence"/>
</dbReference>
<accession>A0AA43QQP9</accession>
<reference evidence="4" key="1">
    <citation type="journal article" date="2023" name="Genome Biol. Evol.">
        <title>First Whole Genome Sequence and Flow Cytometry Genome Size Data for the Lichen-Forming Fungus Ramalina farinacea (Ascomycota).</title>
        <authorList>
            <person name="Llewellyn T."/>
            <person name="Mian S."/>
            <person name="Hill R."/>
            <person name="Leitch I.J."/>
            <person name="Gaya E."/>
        </authorList>
    </citation>
    <scope>NUCLEOTIDE SEQUENCE</scope>
    <source>
        <strain evidence="4">LIQ254RAFAR</strain>
    </source>
</reference>
<dbReference type="InterPro" id="IPR056136">
    <property type="entry name" value="DUF7719"/>
</dbReference>
<keyword evidence="2" id="KW-0472">Membrane</keyword>
<dbReference type="PANTHER" id="PTHR37846">
    <property type="entry name" value="YALI0B21296P"/>
    <property type="match status" value="1"/>
</dbReference>
<evidence type="ECO:0000313" key="4">
    <source>
        <dbReference type="EMBL" id="MDI1489371.1"/>
    </source>
</evidence>
<name>A0AA43QQP9_9LECA</name>
<evidence type="ECO:0000256" key="1">
    <source>
        <dbReference type="SAM" id="MobiDB-lite"/>
    </source>
</evidence>
<dbReference type="PANTHER" id="PTHR37846:SF1">
    <property type="entry name" value="DEACETYLASE-LIKE PROTEIN"/>
    <property type="match status" value="1"/>
</dbReference>
<gene>
    <name evidence="4" type="ORF">OHK93_008649</name>
</gene>
<feature type="compositionally biased region" description="Basic and acidic residues" evidence="1">
    <location>
        <begin position="17"/>
        <end position="28"/>
    </location>
</feature>
<feature type="region of interest" description="Disordered" evidence="1">
    <location>
        <begin position="56"/>
        <end position="75"/>
    </location>
</feature>
<feature type="transmembrane region" description="Helical" evidence="2">
    <location>
        <begin position="195"/>
        <end position="221"/>
    </location>
</feature>
<keyword evidence="2" id="KW-0812">Transmembrane</keyword>
<proteinExistence type="predicted"/>
<dbReference type="EMBL" id="JAPUFD010000009">
    <property type="protein sequence ID" value="MDI1489371.1"/>
    <property type="molecule type" value="Genomic_DNA"/>
</dbReference>
<evidence type="ECO:0000259" key="3">
    <source>
        <dbReference type="Pfam" id="PF24841"/>
    </source>
</evidence>
<protein>
    <recommendedName>
        <fullName evidence="3">DUF7719 domain-containing protein</fullName>
    </recommendedName>
</protein>
<organism evidence="4 5">
    <name type="scientific">Ramalina farinacea</name>
    <dbReference type="NCBI Taxonomy" id="258253"/>
    <lineage>
        <taxon>Eukaryota</taxon>
        <taxon>Fungi</taxon>
        <taxon>Dikarya</taxon>
        <taxon>Ascomycota</taxon>
        <taxon>Pezizomycotina</taxon>
        <taxon>Lecanoromycetes</taxon>
        <taxon>OSLEUM clade</taxon>
        <taxon>Lecanoromycetidae</taxon>
        <taxon>Lecanorales</taxon>
        <taxon>Lecanorineae</taxon>
        <taxon>Ramalinaceae</taxon>
        <taxon>Ramalina</taxon>
    </lineage>
</organism>
<feature type="transmembrane region" description="Helical" evidence="2">
    <location>
        <begin position="127"/>
        <end position="150"/>
    </location>
</feature>
<keyword evidence="5" id="KW-1185">Reference proteome</keyword>
<feature type="region of interest" description="Disordered" evidence="1">
    <location>
        <begin position="1"/>
        <end position="29"/>
    </location>
</feature>